<proteinExistence type="predicted"/>
<evidence type="ECO:0000256" key="5">
    <source>
        <dbReference type="SAM" id="MobiDB-lite"/>
    </source>
</evidence>
<keyword evidence="8" id="KW-1185">Reference proteome</keyword>
<name>A0A8K0GTF0_9ROSA</name>
<keyword evidence="2 4" id="KW-0863">Zinc-finger</keyword>
<organism evidence="7 8">
    <name type="scientific">Rhamnella rubrinervis</name>
    <dbReference type="NCBI Taxonomy" id="2594499"/>
    <lineage>
        <taxon>Eukaryota</taxon>
        <taxon>Viridiplantae</taxon>
        <taxon>Streptophyta</taxon>
        <taxon>Embryophyta</taxon>
        <taxon>Tracheophyta</taxon>
        <taxon>Spermatophyta</taxon>
        <taxon>Magnoliopsida</taxon>
        <taxon>eudicotyledons</taxon>
        <taxon>Gunneridae</taxon>
        <taxon>Pentapetalae</taxon>
        <taxon>rosids</taxon>
        <taxon>fabids</taxon>
        <taxon>Rosales</taxon>
        <taxon>Rhamnaceae</taxon>
        <taxon>rhamnoid group</taxon>
        <taxon>Rhamneae</taxon>
        <taxon>Rhamnella</taxon>
    </lineage>
</organism>
<comment type="caution">
    <text evidence="7">The sequence shown here is derived from an EMBL/GenBank/DDBJ whole genome shotgun (WGS) entry which is preliminary data.</text>
</comment>
<sequence>MNGSPQRRTQQEEHKDRNMETQRRLCDHCNDSTALLYCRADSAKLCFSCDREVHSANQLFTKHTRSQLCDACNDSQASIFCSTESCVLCQNCDWERHNLSLSPVHDRRPLEEFTGCPSLTELLNIFGFEDVSKKDLLLSEENGGGDGFVESGIDGSRGLVDGFSDFIWNTPSVISLDDLIVSNSARNFQAMGIPPLPKNRNAACGQYKEEVLSQLRELARREPNLDYENTGAESLMDFKSLVPDQNLLPGSMFSGYEYDAEPTMFSAYEERAYQLCTDSGDTADQDFVPKTSLRSSVQESHMDPDKHSDIGGDTVNHCHIIDGHNGQSQHHKDSTSLPDYLKVTPHEPRSQDRETALSRYKEKKKTRRENGHIYEEGVHVHEDGVHVHEEVVLGENGLTYKEGVHLHKKGVLGENGHIQRVCPFTRTRVDGEGVLLDGEGGRVHIEDWHDLEDFMLSSPLEKLRFGSMKSTSGMKQGKLGQKAGQGLKDDLLRLIVEILLKALYFEALIDIRNGMLMQKKIDLNIKYCGRSKMIHPTPVKQSRHHHPAATTNIGTAIVRPSMAIQGTMYIAQIGIGTFNTPPSSPYKSYFVLVDTGSSAISHIDRIPYGALKIGLVGAFTRLNVTRSEGSSGLDLCYEMPEMENRFPTFKFNLWIFKLRSIPAGESEVHISYFSLLIVLKPEDCTRTGA</sequence>
<evidence type="ECO:0000313" key="8">
    <source>
        <dbReference type="Proteomes" id="UP000796880"/>
    </source>
</evidence>
<evidence type="ECO:0000256" key="2">
    <source>
        <dbReference type="ARBA" id="ARBA00022771"/>
    </source>
</evidence>
<evidence type="ECO:0000256" key="3">
    <source>
        <dbReference type="ARBA" id="ARBA00022833"/>
    </source>
</evidence>
<dbReference type="PANTHER" id="PTHR31717:SF58">
    <property type="entry name" value="ZINC FINGER PROTEIN CONSTANS-LIKE 13"/>
    <property type="match status" value="1"/>
</dbReference>
<dbReference type="Pfam" id="PF00643">
    <property type="entry name" value="zf-B_box"/>
    <property type="match status" value="1"/>
</dbReference>
<feature type="compositionally biased region" description="Basic and acidic residues" evidence="5">
    <location>
        <begin position="344"/>
        <end position="360"/>
    </location>
</feature>
<keyword evidence="1" id="KW-0479">Metal-binding</keyword>
<feature type="region of interest" description="Disordered" evidence="5">
    <location>
        <begin position="320"/>
        <end position="368"/>
    </location>
</feature>
<accession>A0A8K0GTF0</accession>
<dbReference type="GO" id="GO:0008270">
    <property type="term" value="F:zinc ion binding"/>
    <property type="evidence" value="ECO:0007669"/>
    <property type="project" value="UniProtKB-KW"/>
</dbReference>
<dbReference type="Proteomes" id="UP000796880">
    <property type="component" value="Unassembled WGS sequence"/>
</dbReference>
<dbReference type="InterPro" id="IPR049808">
    <property type="entry name" value="CONSTANS-like_Bbox1"/>
</dbReference>
<evidence type="ECO:0000256" key="4">
    <source>
        <dbReference type="PROSITE-ProRule" id="PRU00024"/>
    </source>
</evidence>
<feature type="domain" description="B box-type" evidence="6">
    <location>
        <begin position="64"/>
        <end position="110"/>
    </location>
</feature>
<dbReference type="EMBL" id="VOIH02000010">
    <property type="protein sequence ID" value="KAF3436393.1"/>
    <property type="molecule type" value="Genomic_DNA"/>
</dbReference>
<dbReference type="AlphaFoldDB" id="A0A8K0GTF0"/>
<dbReference type="OrthoDB" id="153872at2759"/>
<dbReference type="PROSITE" id="PS50119">
    <property type="entry name" value="ZF_BBOX"/>
    <property type="match status" value="2"/>
</dbReference>
<reference evidence="7" key="1">
    <citation type="submission" date="2020-03" db="EMBL/GenBank/DDBJ databases">
        <title>A high-quality chromosome-level genome assembly of a woody plant with both climbing and erect habits, Rhamnella rubrinervis.</title>
        <authorList>
            <person name="Lu Z."/>
            <person name="Yang Y."/>
            <person name="Zhu X."/>
            <person name="Sun Y."/>
        </authorList>
    </citation>
    <scope>NUCLEOTIDE SEQUENCE</scope>
    <source>
        <strain evidence="7">BYM</strain>
        <tissue evidence="7">Leaf</tissue>
    </source>
</reference>
<evidence type="ECO:0000313" key="7">
    <source>
        <dbReference type="EMBL" id="KAF3436393.1"/>
    </source>
</evidence>
<dbReference type="InterPro" id="IPR000315">
    <property type="entry name" value="Znf_B-box"/>
</dbReference>
<gene>
    <name evidence="7" type="ORF">FNV43_RR23485</name>
</gene>
<dbReference type="PANTHER" id="PTHR31717">
    <property type="entry name" value="ZINC FINGER PROTEIN CONSTANS-LIKE 10"/>
    <property type="match status" value="1"/>
</dbReference>
<dbReference type="CDD" id="cd19821">
    <property type="entry name" value="Bbox1_BBX-like"/>
    <property type="match status" value="2"/>
</dbReference>
<keyword evidence="3" id="KW-0862">Zinc</keyword>
<feature type="domain" description="B box-type" evidence="6">
    <location>
        <begin position="21"/>
        <end position="68"/>
    </location>
</feature>
<protein>
    <recommendedName>
        <fullName evidence="6">B box-type domain-containing protein</fullName>
    </recommendedName>
</protein>
<evidence type="ECO:0000259" key="6">
    <source>
        <dbReference type="PROSITE" id="PS50119"/>
    </source>
</evidence>
<dbReference type="SMART" id="SM00336">
    <property type="entry name" value="BBOX"/>
    <property type="match status" value="2"/>
</dbReference>
<evidence type="ECO:0000256" key="1">
    <source>
        <dbReference type="ARBA" id="ARBA00022723"/>
    </source>
</evidence>